<dbReference type="OrthoDB" id="3437960at2759"/>
<keyword evidence="6" id="KW-0539">Nucleus</keyword>
<evidence type="ECO:0000256" key="3">
    <source>
        <dbReference type="ARBA" id="ARBA00022737"/>
    </source>
</evidence>
<evidence type="ECO:0000256" key="4">
    <source>
        <dbReference type="ARBA" id="ARBA00022771"/>
    </source>
</evidence>
<dbReference type="EMBL" id="VZUJ01037788">
    <property type="protein sequence ID" value="NXV71820.1"/>
    <property type="molecule type" value="Genomic_DNA"/>
</dbReference>
<evidence type="ECO:0000259" key="9">
    <source>
        <dbReference type="PROSITE" id="PS50157"/>
    </source>
</evidence>
<evidence type="ECO:0000256" key="8">
    <source>
        <dbReference type="SAM" id="MobiDB-lite"/>
    </source>
</evidence>
<reference evidence="10 11" key="1">
    <citation type="submission" date="2019-09" db="EMBL/GenBank/DDBJ databases">
        <title>Bird 10,000 Genomes (B10K) Project - Family phase.</title>
        <authorList>
            <person name="Zhang G."/>
        </authorList>
    </citation>
    <scope>NUCLEOTIDE SEQUENCE [LARGE SCALE GENOMIC DNA]</scope>
    <source>
        <strain evidence="10">OUT-0055</strain>
        <tissue evidence="10">Blood</tissue>
    </source>
</reference>
<feature type="non-terminal residue" evidence="10">
    <location>
        <position position="77"/>
    </location>
</feature>
<keyword evidence="5" id="KW-0862">Zinc</keyword>
<feature type="domain" description="C2H2-type" evidence="9">
    <location>
        <begin position="28"/>
        <end position="55"/>
    </location>
</feature>
<dbReference type="GO" id="GO:0008270">
    <property type="term" value="F:zinc ion binding"/>
    <property type="evidence" value="ECO:0007669"/>
    <property type="project" value="UniProtKB-KW"/>
</dbReference>
<keyword evidence="2" id="KW-0479">Metal-binding</keyword>
<dbReference type="InterPro" id="IPR036236">
    <property type="entry name" value="Znf_C2H2_sf"/>
</dbReference>
<organism evidence="10 11">
    <name type="scientific">Atlantisia rogersi</name>
    <name type="common">Inaccessible Island rail</name>
    <dbReference type="NCBI Taxonomy" id="2478892"/>
    <lineage>
        <taxon>Eukaryota</taxon>
        <taxon>Metazoa</taxon>
        <taxon>Chordata</taxon>
        <taxon>Craniata</taxon>
        <taxon>Vertebrata</taxon>
        <taxon>Euteleostomi</taxon>
        <taxon>Archelosauria</taxon>
        <taxon>Archosauria</taxon>
        <taxon>Dinosauria</taxon>
        <taxon>Saurischia</taxon>
        <taxon>Theropoda</taxon>
        <taxon>Coelurosauria</taxon>
        <taxon>Aves</taxon>
        <taxon>Neognathae</taxon>
        <taxon>Neoaves</taxon>
        <taxon>Gruiformes</taxon>
        <taxon>Rallidae</taxon>
        <taxon>Atlantisia</taxon>
    </lineage>
</organism>
<dbReference type="FunFam" id="3.30.160.60:FF:000358">
    <property type="entry name" value="zinc finger protein 24"/>
    <property type="match status" value="1"/>
</dbReference>
<evidence type="ECO:0000256" key="5">
    <source>
        <dbReference type="ARBA" id="ARBA00022833"/>
    </source>
</evidence>
<feature type="non-terminal residue" evidence="10">
    <location>
        <position position="1"/>
    </location>
</feature>
<dbReference type="Proteomes" id="UP000518911">
    <property type="component" value="Unassembled WGS sequence"/>
</dbReference>
<feature type="domain" description="C2H2-type" evidence="9">
    <location>
        <begin position="56"/>
        <end position="77"/>
    </location>
</feature>
<dbReference type="FunFam" id="3.30.160.60:FF:000744">
    <property type="entry name" value="zinc finger E-box-binding homeobox 1"/>
    <property type="match status" value="1"/>
</dbReference>
<dbReference type="GO" id="GO:0005634">
    <property type="term" value="C:nucleus"/>
    <property type="evidence" value="ECO:0007669"/>
    <property type="project" value="UniProtKB-SubCell"/>
</dbReference>
<feature type="compositionally biased region" description="Basic residues" evidence="8">
    <location>
        <begin position="12"/>
        <end position="21"/>
    </location>
</feature>
<evidence type="ECO:0000313" key="11">
    <source>
        <dbReference type="Proteomes" id="UP000518911"/>
    </source>
</evidence>
<dbReference type="SUPFAM" id="SSF57667">
    <property type="entry name" value="beta-beta-alpha zinc fingers"/>
    <property type="match status" value="1"/>
</dbReference>
<dbReference type="AlphaFoldDB" id="A0A7L3W5J9"/>
<keyword evidence="4 7" id="KW-0863">Zinc-finger</keyword>
<accession>A0A7L3W5J9</accession>
<sequence length="77" mass="8870">HSRSPEGSLGHSRPHPIKTRRRQETTPLKCPVCNKSFQNQSRLLSHMRSHTGERPFVCPDCGRGFSHKCNLQRHQRG</sequence>
<dbReference type="PROSITE" id="PS00028">
    <property type="entry name" value="ZINC_FINGER_C2H2_1"/>
    <property type="match status" value="1"/>
</dbReference>
<gene>
    <name evidence="10" type="primary">Znf214</name>
    <name evidence="10" type="ORF">ATLROG_R14888</name>
</gene>
<evidence type="ECO:0000313" key="10">
    <source>
        <dbReference type="EMBL" id="NXV71820.1"/>
    </source>
</evidence>
<evidence type="ECO:0000256" key="1">
    <source>
        <dbReference type="ARBA" id="ARBA00004123"/>
    </source>
</evidence>
<keyword evidence="3" id="KW-0677">Repeat</keyword>
<comment type="subcellular location">
    <subcellularLocation>
        <location evidence="1">Nucleus</location>
    </subcellularLocation>
</comment>
<keyword evidence="11" id="KW-1185">Reference proteome</keyword>
<dbReference type="Gene3D" id="3.30.160.60">
    <property type="entry name" value="Classic Zinc Finger"/>
    <property type="match status" value="2"/>
</dbReference>
<dbReference type="PANTHER" id="PTHR16515">
    <property type="entry name" value="PR DOMAIN ZINC FINGER PROTEIN"/>
    <property type="match status" value="1"/>
</dbReference>
<dbReference type="Pfam" id="PF00096">
    <property type="entry name" value="zf-C2H2"/>
    <property type="match status" value="2"/>
</dbReference>
<evidence type="ECO:0000256" key="6">
    <source>
        <dbReference type="ARBA" id="ARBA00023242"/>
    </source>
</evidence>
<proteinExistence type="predicted"/>
<dbReference type="InterPro" id="IPR050331">
    <property type="entry name" value="Zinc_finger"/>
</dbReference>
<dbReference type="SMART" id="SM00355">
    <property type="entry name" value="ZnF_C2H2"/>
    <property type="match status" value="2"/>
</dbReference>
<feature type="region of interest" description="Disordered" evidence="8">
    <location>
        <begin position="1"/>
        <end position="31"/>
    </location>
</feature>
<dbReference type="PROSITE" id="PS50157">
    <property type="entry name" value="ZINC_FINGER_C2H2_2"/>
    <property type="match status" value="2"/>
</dbReference>
<name>A0A7L3W5J9_9GRUI</name>
<dbReference type="GO" id="GO:0010468">
    <property type="term" value="P:regulation of gene expression"/>
    <property type="evidence" value="ECO:0007669"/>
    <property type="project" value="UniProtKB-ARBA"/>
</dbReference>
<comment type="caution">
    <text evidence="10">The sequence shown here is derived from an EMBL/GenBank/DDBJ whole genome shotgun (WGS) entry which is preliminary data.</text>
</comment>
<protein>
    <submittedName>
        <fullName evidence="10">ZN214 protein</fullName>
    </submittedName>
</protein>
<dbReference type="InterPro" id="IPR013087">
    <property type="entry name" value="Znf_C2H2_type"/>
</dbReference>
<dbReference type="PANTHER" id="PTHR16515:SF49">
    <property type="entry name" value="GASTRULA ZINC FINGER PROTEIN XLCGF49.1-LIKE-RELATED"/>
    <property type="match status" value="1"/>
</dbReference>
<evidence type="ECO:0000256" key="2">
    <source>
        <dbReference type="ARBA" id="ARBA00022723"/>
    </source>
</evidence>
<evidence type="ECO:0000256" key="7">
    <source>
        <dbReference type="PROSITE-ProRule" id="PRU00042"/>
    </source>
</evidence>